<dbReference type="EnsemblMetazoa" id="XM_030992671">
    <property type="protein sequence ID" value="XP_030848531"/>
    <property type="gene ID" value="LOC593691"/>
</dbReference>
<keyword evidence="11" id="KW-1185">Reference proteome</keyword>
<feature type="compositionally biased region" description="Basic and acidic residues" evidence="8">
    <location>
        <begin position="69"/>
        <end position="84"/>
    </location>
</feature>
<dbReference type="KEGG" id="spu:593691"/>
<feature type="region of interest" description="Disordered" evidence="8">
    <location>
        <begin position="517"/>
        <end position="558"/>
    </location>
</feature>
<keyword evidence="3" id="KW-0489">Methyltransferase</keyword>
<dbReference type="RefSeq" id="XP_030848531.1">
    <property type="nucleotide sequence ID" value="XM_030992671.1"/>
</dbReference>
<dbReference type="GO" id="GO:0008175">
    <property type="term" value="F:tRNA methyltransferase activity"/>
    <property type="evidence" value="ECO:0000318"/>
    <property type="project" value="GO_Central"/>
</dbReference>
<proteinExistence type="predicted"/>
<dbReference type="OMA" id="NDHIAIP"/>
<dbReference type="PROSITE" id="PS51684">
    <property type="entry name" value="SAM_MT_TRM5_TYW2"/>
    <property type="match status" value="1"/>
</dbReference>
<dbReference type="EC" id="2.5.1.114" evidence="2"/>
<evidence type="ECO:0000256" key="8">
    <source>
        <dbReference type="SAM" id="MobiDB-lite"/>
    </source>
</evidence>
<dbReference type="GO" id="GO:0102522">
    <property type="term" value="F:tRNA 4-demethylwyosine alpha-amino-alpha-carboxypropyltransferase activity"/>
    <property type="evidence" value="ECO:0007669"/>
    <property type="project" value="UniProtKB-EC"/>
</dbReference>
<evidence type="ECO:0000256" key="3">
    <source>
        <dbReference type="ARBA" id="ARBA00022603"/>
    </source>
</evidence>
<dbReference type="InterPro" id="IPR056744">
    <property type="entry name" value="TRM5/TYW2-like_N"/>
</dbReference>
<dbReference type="GO" id="GO:0031591">
    <property type="term" value="P:wybutosine biosynthetic process"/>
    <property type="evidence" value="ECO:0000318"/>
    <property type="project" value="GO_Central"/>
</dbReference>
<evidence type="ECO:0000256" key="6">
    <source>
        <dbReference type="ARBA" id="ARBA00022694"/>
    </source>
</evidence>
<dbReference type="Gene3D" id="3.40.50.150">
    <property type="entry name" value="Vaccinia Virus protein VP39"/>
    <property type="match status" value="2"/>
</dbReference>
<feature type="compositionally biased region" description="Polar residues" evidence="8">
    <location>
        <begin position="87"/>
        <end position="113"/>
    </location>
</feature>
<dbReference type="Gene3D" id="3.30.300.110">
    <property type="entry name" value="Met-10+ protein-like domains"/>
    <property type="match status" value="1"/>
</dbReference>
<evidence type="ECO:0000256" key="4">
    <source>
        <dbReference type="ARBA" id="ARBA00022679"/>
    </source>
</evidence>
<evidence type="ECO:0000256" key="2">
    <source>
        <dbReference type="ARBA" id="ARBA00012265"/>
    </source>
</evidence>
<dbReference type="SUPFAM" id="SSF53335">
    <property type="entry name" value="S-adenosyl-L-methionine-dependent methyltransferases"/>
    <property type="match status" value="1"/>
</dbReference>
<dbReference type="GeneID" id="593691"/>
<dbReference type="AlphaFoldDB" id="A0A7M7PAK8"/>
<feature type="region of interest" description="Disordered" evidence="8">
    <location>
        <begin position="69"/>
        <end position="117"/>
    </location>
</feature>
<evidence type="ECO:0000259" key="9">
    <source>
        <dbReference type="PROSITE" id="PS51684"/>
    </source>
</evidence>
<evidence type="ECO:0000313" key="10">
    <source>
        <dbReference type="EnsemblMetazoa" id="XP_030848531"/>
    </source>
</evidence>
<comment type="pathway">
    <text evidence="1">tRNA modification; wybutosine-tRNA(Phe) biosynthesis.</text>
</comment>
<dbReference type="InterPro" id="IPR056743">
    <property type="entry name" value="TRM5-TYW2-like_MTfase"/>
</dbReference>
<organism evidence="10 11">
    <name type="scientific">Strongylocentrotus purpuratus</name>
    <name type="common">Purple sea urchin</name>
    <dbReference type="NCBI Taxonomy" id="7668"/>
    <lineage>
        <taxon>Eukaryota</taxon>
        <taxon>Metazoa</taxon>
        <taxon>Echinodermata</taxon>
        <taxon>Eleutherozoa</taxon>
        <taxon>Echinozoa</taxon>
        <taxon>Echinoidea</taxon>
        <taxon>Euechinoidea</taxon>
        <taxon>Echinacea</taxon>
        <taxon>Camarodonta</taxon>
        <taxon>Echinidea</taxon>
        <taxon>Strongylocentrotidae</taxon>
        <taxon>Strongylocentrotus</taxon>
    </lineage>
</organism>
<dbReference type="InterPro" id="IPR030382">
    <property type="entry name" value="MeTrfase_TRM5/TYW2"/>
</dbReference>
<evidence type="ECO:0000256" key="5">
    <source>
        <dbReference type="ARBA" id="ARBA00022691"/>
    </source>
</evidence>
<keyword evidence="4" id="KW-0808">Transferase</keyword>
<dbReference type="PANTHER" id="PTHR23245">
    <property type="entry name" value="TRNA METHYLTRANSFERASE"/>
    <property type="match status" value="1"/>
</dbReference>
<name>A0A7M7PAK8_STRPU</name>
<reference evidence="10" key="2">
    <citation type="submission" date="2021-01" db="UniProtKB">
        <authorList>
            <consortium name="EnsemblMetazoa"/>
        </authorList>
    </citation>
    <scope>IDENTIFICATION</scope>
</reference>
<accession>A0A7M7PAK8</accession>
<dbReference type="GO" id="GO:0005737">
    <property type="term" value="C:cytoplasm"/>
    <property type="evidence" value="ECO:0000318"/>
    <property type="project" value="GO_Central"/>
</dbReference>
<dbReference type="Pfam" id="PF25133">
    <property type="entry name" value="TYW2_N_2"/>
    <property type="match status" value="1"/>
</dbReference>
<dbReference type="Proteomes" id="UP000007110">
    <property type="component" value="Unassembled WGS sequence"/>
</dbReference>
<dbReference type="InParanoid" id="A0A7M7PAK8"/>
<evidence type="ECO:0000313" key="11">
    <source>
        <dbReference type="Proteomes" id="UP000007110"/>
    </source>
</evidence>
<comment type="catalytic activity">
    <reaction evidence="7">
        <text>4-demethylwyosine(37) in tRNA(Phe) + S-adenosyl-L-methionine = 4-demethyl-7-[(3S)-3-amino-3-carboxypropyl]wyosine(37) in tRNA(Phe) + S-methyl-5'-thioadenosine + H(+)</text>
        <dbReference type="Rhea" id="RHEA:36355"/>
        <dbReference type="Rhea" id="RHEA-COMP:10164"/>
        <dbReference type="Rhea" id="RHEA-COMP:10378"/>
        <dbReference type="ChEBI" id="CHEBI:15378"/>
        <dbReference type="ChEBI" id="CHEBI:17509"/>
        <dbReference type="ChEBI" id="CHEBI:59789"/>
        <dbReference type="ChEBI" id="CHEBI:64315"/>
        <dbReference type="ChEBI" id="CHEBI:73550"/>
        <dbReference type="EC" id="2.5.1.114"/>
    </reaction>
</comment>
<dbReference type="CTD" id="68260"/>
<dbReference type="GO" id="GO:0030488">
    <property type="term" value="P:tRNA methylation"/>
    <property type="evidence" value="ECO:0000318"/>
    <property type="project" value="GO_Central"/>
</dbReference>
<dbReference type="PANTHER" id="PTHR23245:SF25">
    <property type="entry name" value="TRNA WYBUTOSINE-SYNTHESIZING PROTEIN 2 HOMOLOG"/>
    <property type="match status" value="1"/>
</dbReference>
<keyword evidence="5" id="KW-0949">S-adenosyl-L-methionine</keyword>
<evidence type="ECO:0000256" key="7">
    <source>
        <dbReference type="ARBA" id="ARBA00049400"/>
    </source>
</evidence>
<dbReference type="FunCoup" id="A0A7M7PAK8">
    <property type="interactions" value="220"/>
</dbReference>
<dbReference type="CDD" id="cd02440">
    <property type="entry name" value="AdoMet_MTases"/>
    <property type="match status" value="1"/>
</dbReference>
<dbReference type="InterPro" id="IPR029063">
    <property type="entry name" value="SAM-dependent_MTases_sf"/>
</dbReference>
<dbReference type="Pfam" id="PF02475">
    <property type="entry name" value="TRM5-TYW2_MTfase"/>
    <property type="match status" value="1"/>
</dbReference>
<keyword evidence="6" id="KW-0819">tRNA processing</keyword>
<feature type="compositionally biased region" description="Polar residues" evidence="8">
    <location>
        <begin position="518"/>
        <end position="532"/>
    </location>
</feature>
<feature type="domain" description="SAM-dependent methyltransferase TRM5/TYW2-type" evidence="9">
    <location>
        <begin position="236"/>
        <end position="640"/>
    </location>
</feature>
<evidence type="ECO:0000256" key="1">
    <source>
        <dbReference type="ARBA" id="ARBA00004797"/>
    </source>
</evidence>
<reference evidence="11" key="1">
    <citation type="submission" date="2015-02" db="EMBL/GenBank/DDBJ databases">
        <title>Genome sequencing for Strongylocentrotus purpuratus.</title>
        <authorList>
            <person name="Murali S."/>
            <person name="Liu Y."/>
            <person name="Vee V."/>
            <person name="English A."/>
            <person name="Wang M."/>
            <person name="Skinner E."/>
            <person name="Han Y."/>
            <person name="Muzny D.M."/>
            <person name="Worley K.C."/>
            <person name="Gibbs R.A."/>
        </authorList>
    </citation>
    <scope>NUCLEOTIDE SEQUENCE</scope>
</reference>
<protein>
    <recommendedName>
        <fullName evidence="2">tRNA(Phe) (4-demethylwyosine(37)-C(7)) aminocarboxypropyltransferase</fullName>
        <ecNumber evidence="2">2.5.1.114</ecNumber>
    </recommendedName>
</protein>
<dbReference type="FunFam" id="3.40.50.150:FF:000131">
    <property type="entry name" value="tRNA wybutosine-synthesizing protein 2/3/4"/>
    <property type="match status" value="1"/>
</dbReference>
<sequence length="642" mass="71064">MEFAPSDNSLALIVEIQLAQLARKHFEELSYWDASRRLTKVTNDHIAIPVNAECRQALLSTERLHRKDSFLHTSHNNRDGDEGSKMGTHQSAGLAEPTSSESGVQSNKRTQTDPPCCRASLEKVQTTTLPYLDVAKPSESGSRPLLPSASDDAGEGLCLKSGIKHSISSAHGHSQVLWSGRLLDIEAKLVCMDLPLSRKAKHTTPYDRLRRMVDGWVKEGALHWKEELAKEIPNHWERHGDLVLLPSSCFQHPAWTAVSDIWSSVATTLNCTRIARRGRIQSDDFRSPRTDLLLGSDSSVEHRDNGIIYTFDIRYSMFSSGNITEKLRIASLDCSNETVVDLYAGIGYFTLPYLVHAKAKLLYACEWNPHAVKALRTNLKLNGVNDRCIILEGDNRKVCPVGVADRVNLGLIPLSEQGWPVACAALNPVTGGVLHIHGNVDSYPHKEWSDPSDSKCLDISSSNPDPCSEDYTVSSLTEECVYEEVTSACGRTAAHLQGESRDFSPVMAEDMLPVDSMACSTHGETGDTLQGESGSDRDNSSSSSSNKELNVRGLELREESQGTDQGICVSDVFDKKLCENCSEFKQGKWVEWGCHAVKTIKELLCEQHGNNWSVKMMHIEHVKSYAPHIHHLVLDLNCQPIS</sequence>
<dbReference type="OrthoDB" id="408788at2759"/>